<dbReference type="AlphaFoldDB" id="A0A520KI91"/>
<protein>
    <submittedName>
        <fullName evidence="1">Uncharacterized protein</fullName>
    </submittedName>
</protein>
<accession>A0A520KI91</accession>
<evidence type="ECO:0000313" key="1">
    <source>
        <dbReference type="EMBL" id="RZN60109.1"/>
    </source>
</evidence>
<proteinExistence type="predicted"/>
<name>A0A520KI91_9CREN</name>
<dbReference type="Proteomes" id="UP000316217">
    <property type="component" value="Unassembled WGS sequence"/>
</dbReference>
<gene>
    <name evidence="1" type="ORF">EF810_06165</name>
</gene>
<dbReference type="EMBL" id="RXII01000094">
    <property type="protein sequence ID" value="RZN60109.1"/>
    <property type="molecule type" value="Genomic_DNA"/>
</dbReference>
<organism evidence="1 2">
    <name type="scientific">Candidatus Methanodesulfokora washburnensis</name>
    <dbReference type="NCBI Taxonomy" id="2478471"/>
    <lineage>
        <taxon>Archaea</taxon>
        <taxon>Thermoproteota</taxon>
        <taxon>Candidatus Korarchaeia</taxon>
        <taxon>Candidatus Korarchaeia incertae sedis</taxon>
        <taxon>Candidatus Methanodesulfokora</taxon>
    </lineage>
</organism>
<comment type="caution">
    <text evidence="1">The sequence shown here is derived from an EMBL/GenBank/DDBJ whole genome shotgun (WGS) entry which is preliminary data.</text>
</comment>
<sequence>MTRGEVIEYEFPVPKEPFEIEEGHIGGIIKQVKQYKPPMLSLFDDVERDHLRHYYSPNDMIIS</sequence>
<reference evidence="1 2" key="1">
    <citation type="journal article" date="2019" name="Nat. Microbiol.">
        <title>Wide diversity of methane and short-chain alkane metabolisms in uncultured archaea.</title>
        <authorList>
            <person name="Borrel G."/>
            <person name="Adam P.S."/>
            <person name="McKay L.J."/>
            <person name="Chen L.X."/>
            <person name="Sierra-Garcia I.N."/>
            <person name="Sieber C.M."/>
            <person name="Letourneur Q."/>
            <person name="Ghozlane A."/>
            <person name="Andersen G.L."/>
            <person name="Li W.J."/>
            <person name="Hallam S.J."/>
            <person name="Muyzer G."/>
            <person name="de Oliveira V.M."/>
            <person name="Inskeep W.P."/>
            <person name="Banfield J.F."/>
            <person name="Gribaldo S."/>
        </authorList>
    </citation>
    <scope>NUCLEOTIDE SEQUENCE [LARGE SCALE GENOMIC DNA]</scope>
    <source>
        <strain evidence="1">NM4</strain>
    </source>
</reference>
<evidence type="ECO:0000313" key="2">
    <source>
        <dbReference type="Proteomes" id="UP000316217"/>
    </source>
</evidence>